<dbReference type="Proteomes" id="UP000295764">
    <property type="component" value="Unassembled WGS sequence"/>
</dbReference>
<dbReference type="PANTHER" id="PTHR30055">
    <property type="entry name" value="HTH-TYPE TRANSCRIPTIONAL REGULATOR RUTR"/>
    <property type="match status" value="1"/>
</dbReference>
<organism evidence="6 7">
    <name type="scientific">Curtobacterium flaccumfaciens</name>
    <dbReference type="NCBI Taxonomy" id="2035"/>
    <lineage>
        <taxon>Bacteria</taxon>
        <taxon>Bacillati</taxon>
        <taxon>Actinomycetota</taxon>
        <taxon>Actinomycetes</taxon>
        <taxon>Micrococcales</taxon>
        <taxon>Microbacteriaceae</taxon>
        <taxon>Curtobacterium</taxon>
    </lineage>
</organism>
<dbReference type="SUPFAM" id="SSF48498">
    <property type="entry name" value="Tetracyclin repressor-like, C-terminal domain"/>
    <property type="match status" value="1"/>
</dbReference>
<dbReference type="PROSITE" id="PS50977">
    <property type="entry name" value="HTH_TETR_2"/>
    <property type="match status" value="1"/>
</dbReference>
<dbReference type="InterPro" id="IPR049445">
    <property type="entry name" value="TetR_SbtR-like_C"/>
</dbReference>
<keyword evidence="2 4" id="KW-0238">DNA-binding</keyword>
<evidence type="ECO:0000256" key="2">
    <source>
        <dbReference type="ARBA" id="ARBA00023125"/>
    </source>
</evidence>
<evidence type="ECO:0000259" key="5">
    <source>
        <dbReference type="PROSITE" id="PS50977"/>
    </source>
</evidence>
<proteinExistence type="predicted"/>
<dbReference type="OrthoDB" id="3192968at2"/>
<evidence type="ECO:0000256" key="4">
    <source>
        <dbReference type="PROSITE-ProRule" id="PRU00335"/>
    </source>
</evidence>
<dbReference type="PRINTS" id="PR00455">
    <property type="entry name" value="HTHTETR"/>
</dbReference>
<dbReference type="InterPro" id="IPR050109">
    <property type="entry name" value="HTH-type_TetR-like_transc_reg"/>
</dbReference>
<evidence type="ECO:0000256" key="1">
    <source>
        <dbReference type="ARBA" id="ARBA00023015"/>
    </source>
</evidence>
<feature type="domain" description="HTH tetR-type" evidence="5">
    <location>
        <begin position="7"/>
        <end position="66"/>
    </location>
</feature>
<protein>
    <submittedName>
        <fullName evidence="6">TetR family transcriptional regulator</fullName>
    </submittedName>
</protein>
<dbReference type="RefSeq" id="WP_133521054.1">
    <property type="nucleotide sequence ID" value="NZ_SNVW01000015.1"/>
</dbReference>
<dbReference type="Pfam" id="PF21597">
    <property type="entry name" value="TetR_C_43"/>
    <property type="match status" value="1"/>
</dbReference>
<evidence type="ECO:0000313" key="7">
    <source>
        <dbReference type="Proteomes" id="UP000295764"/>
    </source>
</evidence>
<dbReference type="InterPro" id="IPR009057">
    <property type="entry name" value="Homeodomain-like_sf"/>
</dbReference>
<dbReference type="Pfam" id="PF00440">
    <property type="entry name" value="TetR_N"/>
    <property type="match status" value="1"/>
</dbReference>
<keyword evidence="1" id="KW-0805">Transcription regulation</keyword>
<feature type="DNA-binding region" description="H-T-H motif" evidence="4">
    <location>
        <begin position="29"/>
        <end position="48"/>
    </location>
</feature>
<dbReference type="GO" id="GO:0003700">
    <property type="term" value="F:DNA-binding transcription factor activity"/>
    <property type="evidence" value="ECO:0007669"/>
    <property type="project" value="TreeGrafter"/>
</dbReference>
<dbReference type="GO" id="GO:0000976">
    <property type="term" value="F:transcription cis-regulatory region binding"/>
    <property type="evidence" value="ECO:0007669"/>
    <property type="project" value="TreeGrafter"/>
</dbReference>
<evidence type="ECO:0000256" key="3">
    <source>
        <dbReference type="ARBA" id="ARBA00023163"/>
    </source>
</evidence>
<dbReference type="InterPro" id="IPR036271">
    <property type="entry name" value="Tet_transcr_reg_TetR-rel_C_sf"/>
</dbReference>
<dbReference type="InterPro" id="IPR001647">
    <property type="entry name" value="HTH_TetR"/>
</dbReference>
<dbReference type="PANTHER" id="PTHR30055:SF234">
    <property type="entry name" value="HTH-TYPE TRANSCRIPTIONAL REGULATOR BETI"/>
    <property type="match status" value="1"/>
</dbReference>
<comment type="caution">
    <text evidence="6">The sequence shown here is derived from an EMBL/GenBank/DDBJ whole genome shotgun (WGS) entry which is preliminary data.</text>
</comment>
<dbReference type="SUPFAM" id="SSF46689">
    <property type="entry name" value="Homeodomain-like"/>
    <property type="match status" value="1"/>
</dbReference>
<name>A0A4R6DBX7_9MICO</name>
<evidence type="ECO:0000313" key="6">
    <source>
        <dbReference type="EMBL" id="TDN41823.1"/>
    </source>
</evidence>
<keyword evidence="3" id="KW-0804">Transcription</keyword>
<dbReference type="EMBL" id="SNVW01000015">
    <property type="protein sequence ID" value="TDN41823.1"/>
    <property type="molecule type" value="Genomic_DNA"/>
</dbReference>
<dbReference type="AlphaFoldDB" id="A0A4R6DBX7"/>
<gene>
    <name evidence="6" type="ORF">EDF64_11512</name>
</gene>
<sequence length="217" mass="23881">MIRRDVARNRQALVDAARTAFTDHGLQAPLEPIAVAAGLGNATLYRHFPTRAALWEAVLTEPMQEVLDLVERCRALSASDPWAAFATFVRETAAIEARRTGFSELMTTDYRDAPELLRLRIAVQDGVDALVAAGQRAGVIRADAALPDVALLQLSIAETIRTFGSVAPTAYRRWLDLVLDGFRAPDLPRDALSGRPLRGDQVRRAMAERLRPSRQKA</sequence>
<dbReference type="Gene3D" id="1.10.357.10">
    <property type="entry name" value="Tetracycline Repressor, domain 2"/>
    <property type="match status" value="1"/>
</dbReference>
<reference evidence="6 7" key="1">
    <citation type="submission" date="2019-03" db="EMBL/GenBank/DDBJ databases">
        <title>Genomic analyses of the natural microbiome of Caenorhabditis elegans.</title>
        <authorList>
            <person name="Samuel B."/>
        </authorList>
    </citation>
    <scope>NUCLEOTIDE SEQUENCE [LARGE SCALE GENOMIC DNA]</scope>
    <source>
        <strain evidence="6 7">JUb65</strain>
    </source>
</reference>
<accession>A0A4R6DBX7</accession>